<evidence type="ECO:0000256" key="1">
    <source>
        <dbReference type="SAM" id="Phobius"/>
    </source>
</evidence>
<dbReference type="SUPFAM" id="SSF55785">
    <property type="entry name" value="PYP-like sensor domain (PAS domain)"/>
    <property type="match status" value="2"/>
</dbReference>
<dbReference type="InterPro" id="IPR000014">
    <property type="entry name" value="PAS"/>
</dbReference>
<dbReference type="SMART" id="SM00091">
    <property type="entry name" value="PAS"/>
    <property type="match status" value="2"/>
</dbReference>
<name>A0A0M0HQ81_VIBNE</name>
<feature type="domain" description="GGDEF" evidence="5">
    <location>
        <begin position="366"/>
        <end position="503"/>
    </location>
</feature>
<dbReference type="CDD" id="cd00130">
    <property type="entry name" value="PAS"/>
    <property type="match status" value="2"/>
</dbReference>
<dbReference type="Gene3D" id="3.30.70.270">
    <property type="match status" value="1"/>
</dbReference>
<organism evidence="6 7">
    <name type="scientific">Vibrio nereis</name>
    <dbReference type="NCBI Taxonomy" id="693"/>
    <lineage>
        <taxon>Bacteria</taxon>
        <taxon>Pseudomonadati</taxon>
        <taxon>Pseudomonadota</taxon>
        <taxon>Gammaproteobacteria</taxon>
        <taxon>Vibrionales</taxon>
        <taxon>Vibrionaceae</taxon>
        <taxon>Vibrio</taxon>
    </lineage>
</organism>
<dbReference type="Proteomes" id="UP000037515">
    <property type="component" value="Unassembled WGS sequence"/>
</dbReference>
<dbReference type="CDD" id="cd01949">
    <property type="entry name" value="GGDEF"/>
    <property type="match status" value="1"/>
</dbReference>
<dbReference type="AlphaFoldDB" id="A0A0M0HQ81"/>
<dbReference type="SMART" id="SM00267">
    <property type="entry name" value="GGDEF"/>
    <property type="match status" value="1"/>
</dbReference>
<dbReference type="EMBL" id="LHPJ01000005">
    <property type="protein sequence ID" value="KOO04196.1"/>
    <property type="molecule type" value="Genomic_DNA"/>
</dbReference>
<dbReference type="PANTHER" id="PTHR44757:SF2">
    <property type="entry name" value="BIOFILM ARCHITECTURE MAINTENANCE PROTEIN MBAA"/>
    <property type="match status" value="1"/>
</dbReference>
<feature type="domain" description="PAS" evidence="3">
    <location>
        <begin position="203"/>
        <end position="276"/>
    </location>
</feature>
<dbReference type="InterPro" id="IPR013655">
    <property type="entry name" value="PAS_fold_3"/>
</dbReference>
<keyword evidence="1" id="KW-1133">Transmembrane helix</keyword>
<dbReference type="PROSITE" id="PS50112">
    <property type="entry name" value="PAS"/>
    <property type="match status" value="2"/>
</dbReference>
<dbReference type="SUPFAM" id="SSF55073">
    <property type="entry name" value="Nucleotide cyclase"/>
    <property type="match status" value="1"/>
</dbReference>
<feature type="domain" description="PAC" evidence="4">
    <location>
        <begin position="280"/>
        <end position="334"/>
    </location>
</feature>
<evidence type="ECO:0008006" key="8">
    <source>
        <dbReference type="Google" id="ProtNLM"/>
    </source>
</evidence>
<proteinExistence type="predicted"/>
<dbReference type="STRING" id="693.AKJ17_04590"/>
<keyword evidence="2" id="KW-0732">Signal</keyword>
<sequence>MVFYRFLLFVAFIELFFSPQLAFAATWSDAFEQHNVVMLLVRSSDGKIVRTNQAARRFYGYSETELQSLYIQDINVFSAKAIAEERALAAKEHRNFFVFKHRLKNGDVRTVEVSSLPVQYQNQTVLYSIIRDISEYRVAQQDLWHYQNSLEQMVEEKTKQLEIKRHQQIVILSTLTIFLSLLSIAFSRQIFLQKQAEKLLQIEKKRLSDVIWGTNVGTWELSEKSDNFVINERFATILGYTLEELSPLTPERLGSMCHPDDWEKSQQIMKGNIKGELEFYECELRIRHKQGHWIWIMSRGRVVKRDKRTSRALKIAGTHQEITLQKQLHEELDRLAHIDPLTQLPNRRYFHDRLDKVHDFAVAKNTMYAIFYIDLNKFKLVNDSYGHHEGDLVLKNVANKMTSFFRSSDLIFRLGGDEFVVIIENLKAIADVEIIATKLVTQLSKPHTLTNGVSVDVPPSIGISVFSSHGSEVNILIQRADEMMYLAKGRYPEGGYEIYSAEKLVQQQNERRCTV</sequence>
<evidence type="ECO:0000259" key="5">
    <source>
        <dbReference type="PROSITE" id="PS50887"/>
    </source>
</evidence>
<dbReference type="InterPro" id="IPR052155">
    <property type="entry name" value="Biofilm_reg_signaling"/>
</dbReference>
<feature type="domain" description="PAS" evidence="3">
    <location>
        <begin position="39"/>
        <end position="66"/>
    </location>
</feature>
<dbReference type="Gene3D" id="3.30.450.20">
    <property type="entry name" value="PAS domain"/>
    <property type="match status" value="2"/>
</dbReference>
<keyword evidence="7" id="KW-1185">Reference proteome</keyword>
<dbReference type="OrthoDB" id="9799509at2"/>
<dbReference type="Pfam" id="PF13426">
    <property type="entry name" value="PAS_9"/>
    <property type="match status" value="1"/>
</dbReference>
<dbReference type="InterPro" id="IPR000160">
    <property type="entry name" value="GGDEF_dom"/>
</dbReference>
<evidence type="ECO:0000259" key="3">
    <source>
        <dbReference type="PROSITE" id="PS50112"/>
    </source>
</evidence>
<dbReference type="PROSITE" id="PS50113">
    <property type="entry name" value="PAC"/>
    <property type="match status" value="1"/>
</dbReference>
<comment type="caution">
    <text evidence="6">The sequence shown here is derived from an EMBL/GenBank/DDBJ whole genome shotgun (WGS) entry which is preliminary data.</text>
</comment>
<feature type="chain" id="PRO_5005600114" description="Diguanylate cyclase" evidence="2">
    <location>
        <begin position="25"/>
        <end position="515"/>
    </location>
</feature>
<dbReference type="NCBIfam" id="TIGR00254">
    <property type="entry name" value="GGDEF"/>
    <property type="match status" value="1"/>
</dbReference>
<dbReference type="Pfam" id="PF08447">
    <property type="entry name" value="PAS_3"/>
    <property type="match status" value="1"/>
</dbReference>
<dbReference type="InterPro" id="IPR029787">
    <property type="entry name" value="Nucleotide_cyclase"/>
</dbReference>
<feature type="transmembrane region" description="Helical" evidence="1">
    <location>
        <begin position="169"/>
        <end position="191"/>
    </location>
</feature>
<accession>A0A0M0HQ81</accession>
<reference evidence="7" key="1">
    <citation type="submission" date="2015-08" db="EMBL/GenBank/DDBJ databases">
        <title>Vibrio galatheae sp. nov., a novel member of the Vibrionaceae family isolated from the Solomon Islands.</title>
        <authorList>
            <person name="Giubergia S."/>
            <person name="Machado H."/>
            <person name="Mateiu R.V."/>
            <person name="Gram L."/>
        </authorList>
    </citation>
    <scope>NUCLEOTIDE SEQUENCE [LARGE SCALE GENOMIC DNA]</scope>
    <source>
        <strain evidence="7">DSM 19584</strain>
    </source>
</reference>
<evidence type="ECO:0000313" key="7">
    <source>
        <dbReference type="Proteomes" id="UP000037515"/>
    </source>
</evidence>
<dbReference type="InterPro" id="IPR001610">
    <property type="entry name" value="PAC"/>
</dbReference>
<dbReference type="PATRIC" id="fig|693.5.peg.932"/>
<evidence type="ECO:0000256" key="2">
    <source>
        <dbReference type="SAM" id="SignalP"/>
    </source>
</evidence>
<evidence type="ECO:0000259" key="4">
    <source>
        <dbReference type="PROSITE" id="PS50113"/>
    </source>
</evidence>
<dbReference type="InterPro" id="IPR000700">
    <property type="entry name" value="PAS-assoc_C"/>
</dbReference>
<dbReference type="Pfam" id="PF00990">
    <property type="entry name" value="GGDEF"/>
    <property type="match status" value="1"/>
</dbReference>
<evidence type="ECO:0000313" key="6">
    <source>
        <dbReference type="EMBL" id="KOO04196.1"/>
    </source>
</evidence>
<dbReference type="PROSITE" id="PS50887">
    <property type="entry name" value="GGDEF"/>
    <property type="match status" value="1"/>
</dbReference>
<dbReference type="InterPro" id="IPR035965">
    <property type="entry name" value="PAS-like_dom_sf"/>
</dbReference>
<dbReference type="InterPro" id="IPR043128">
    <property type="entry name" value="Rev_trsase/Diguanyl_cyclase"/>
</dbReference>
<dbReference type="SMART" id="SM00086">
    <property type="entry name" value="PAC"/>
    <property type="match status" value="2"/>
</dbReference>
<protein>
    <recommendedName>
        <fullName evidence="8">Diguanylate cyclase</fullName>
    </recommendedName>
</protein>
<keyword evidence="1" id="KW-0812">Transmembrane</keyword>
<dbReference type="NCBIfam" id="TIGR00229">
    <property type="entry name" value="sensory_box"/>
    <property type="match status" value="2"/>
</dbReference>
<dbReference type="PANTHER" id="PTHR44757">
    <property type="entry name" value="DIGUANYLATE CYCLASE DGCP"/>
    <property type="match status" value="1"/>
</dbReference>
<gene>
    <name evidence="6" type="ORF">AKJ17_04590</name>
</gene>
<dbReference type="RefSeq" id="WP_053394609.1">
    <property type="nucleotide sequence ID" value="NZ_LHPJ01000005.1"/>
</dbReference>
<feature type="signal peptide" evidence="2">
    <location>
        <begin position="1"/>
        <end position="24"/>
    </location>
</feature>
<keyword evidence="1" id="KW-0472">Membrane</keyword>